<evidence type="ECO:0000313" key="4">
    <source>
        <dbReference type="Proteomes" id="UP000234855"/>
    </source>
</evidence>
<protein>
    <submittedName>
        <fullName evidence="2">Uncharacterized protein</fullName>
    </submittedName>
</protein>
<dbReference type="EMBL" id="NMWV01000024">
    <property type="protein sequence ID" value="PLS24256.1"/>
    <property type="molecule type" value="Genomic_DNA"/>
</dbReference>
<reference evidence="2 4" key="1">
    <citation type="submission" date="2017-07" db="EMBL/GenBank/DDBJ databases">
        <title>Bifidobacterium novel species.</title>
        <authorList>
            <person name="Lugli G.A."/>
            <person name="Milani C."/>
            <person name="Duranti S."/>
            <person name="Mangifesta M."/>
        </authorList>
    </citation>
    <scope>NUCLEOTIDE SEQUENCE [LARGE SCALE GENOMIC DNA]</scope>
    <source>
        <strain evidence="2 4">45</strain>
    </source>
</reference>
<dbReference type="Proteomes" id="UP000234855">
    <property type="component" value="Unassembled WGS sequence"/>
</dbReference>
<evidence type="ECO:0000256" key="1">
    <source>
        <dbReference type="SAM" id="Phobius"/>
    </source>
</evidence>
<keyword evidence="1" id="KW-0812">Transmembrane</keyword>
<evidence type="ECO:0000313" key="3">
    <source>
        <dbReference type="EMBL" id="QSY56903.1"/>
    </source>
</evidence>
<keyword evidence="5" id="KW-1185">Reference proteome</keyword>
<evidence type="ECO:0000313" key="2">
    <source>
        <dbReference type="EMBL" id="PLS24256.1"/>
    </source>
</evidence>
<keyword evidence="1" id="KW-0472">Membrane</keyword>
<evidence type="ECO:0000313" key="5">
    <source>
        <dbReference type="Proteomes" id="UP000663067"/>
    </source>
</evidence>
<organism evidence="2 4">
    <name type="scientific">Bifidobacterium imperatoris</name>
    <dbReference type="NCBI Taxonomy" id="2020965"/>
    <lineage>
        <taxon>Bacteria</taxon>
        <taxon>Bacillati</taxon>
        <taxon>Actinomycetota</taxon>
        <taxon>Actinomycetes</taxon>
        <taxon>Bifidobacteriales</taxon>
        <taxon>Bifidobacteriaceae</taxon>
        <taxon>Bifidobacterium</taxon>
    </lineage>
</organism>
<name>A0A2N5IQN8_9BIFI</name>
<dbReference type="Proteomes" id="UP000663067">
    <property type="component" value="Chromosome"/>
</dbReference>
<accession>A0A2N5IQN8</accession>
<reference evidence="3 5" key="2">
    <citation type="submission" date="2021-03" db="EMBL/GenBank/DDBJ databases">
        <title>Genome sequencing of Bifidobacterium imperatoris JCM 32708.</title>
        <authorList>
            <person name="Kim J."/>
        </authorList>
    </citation>
    <scope>NUCLEOTIDE SEQUENCE [LARGE SCALE GENOMIC DNA]</scope>
    <source>
        <strain evidence="3 5">JCM 32708</strain>
    </source>
</reference>
<proteinExistence type="predicted"/>
<sequence>MTAHDVLEWLTTTRVPVWVAVLALVIGLFARELAEAWNRDRERERAYKAYWDERGGENNDEDYRR</sequence>
<feature type="transmembrane region" description="Helical" evidence="1">
    <location>
        <begin position="15"/>
        <end position="34"/>
    </location>
</feature>
<keyword evidence="1" id="KW-1133">Transmembrane helix</keyword>
<dbReference type="EMBL" id="CP071591">
    <property type="protein sequence ID" value="QSY56903.1"/>
    <property type="molecule type" value="Genomic_DNA"/>
</dbReference>
<gene>
    <name evidence="3" type="ORF">BLI708_06375</name>
    <name evidence="2" type="ORF">Tam1G_1665</name>
</gene>
<dbReference type="RefSeq" id="WP_101626196.1">
    <property type="nucleotide sequence ID" value="NZ_CP071591.1"/>
</dbReference>
<dbReference type="AlphaFoldDB" id="A0A2N5IQN8"/>